<reference evidence="1 2" key="1">
    <citation type="submission" date="2017-12" db="EMBL/GenBank/DDBJ databases">
        <title>Gene loss provides genomic basis for host adaptation in cereal stripe rust fungi.</title>
        <authorList>
            <person name="Xia C."/>
        </authorList>
    </citation>
    <scope>NUCLEOTIDE SEQUENCE [LARGE SCALE GENOMIC DNA]</scope>
    <source>
        <strain evidence="1 2">93TX-2</strain>
    </source>
</reference>
<reference evidence="2" key="3">
    <citation type="journal article" date="2018" name="Mol. Plant Microbe Interact.">
        <title>Genome sequence resources for the wheat stripe rust pathogen (Puccinia striiformis f. sp. tritici) and the barley stripe rust pathogen (Puccinia striiformis f. sp. hordei).</title>
        <authorList>
            <person name="Xia C."/>
            <person name="Wang M."/>
            <person name="Yin C."/>
            <person name="Cornejo O.E."/>
            <person name="Hulbert S.H."/>
            <person name="Chen X."/>
        </authorList>
    </citation>
    <scope>NUCLEOTIDE SEQUENCE [LARGE SCALE GENOMIC DNA]</scope>
    <source>
        <strain evidence="2">93TX-2</strain>
    </source>
</reference>
<accession>A0A2S4W7V3</accession>
<protein>
    <recommendedName>
        <fullName evidence="3">PWWP domain-containing protein</fullName>
    </recommendedName>
</protein>
<gene>
    <name evidence="1" type="ORF">PSHT_06246</name>
</gene>
<name>A0A2S4W7V3_9BASI</name>
<evidence type="ECO:0008006" key="3">
    <source>
        <dbReference type="Google" id="ProtNLM"/>
    </source>
</evidence>
<evidence type="ECO:0000313" key="1">
    <source>
        <dbReference type="EMBL" id="POW17836.1"/>
    </source>
</evidence>
<dbReference type="OrthoDB" id="2505963at2759"/>
<keyword evidence="2" id="KW-1185">Reference proteome</keyword>
<dbReference type="VEuPathDB" id="FungiDB:PSHT_06246"/>
<dbReference type="Proteomes" id="UP000238274">
    <property type="component" value="Unassembled WGS sequence"/>
</dbReference>
<sequence>AARFLHSCVLLDSINALEVSSLELRRIGKLQEFYRNLCAESVLNEGPEIRDLWDKLLSTLHIATSQAQLLHSNGIWETNLLLNEYKSFMRPNMFSGVTVNAIITSFATVLQHFLLVSNNLTDTIQAAILSHQTLQAQILKAHKRLSIETKQQGFLQCCLNLLLGNAWLMRRESELSTMSKASSIVESIAPSIHDIKIRNERYNNNVVTLSALISTSNNAVEGENKWLHSLILIASLFHCRFSLTSMSTTGYASSTNTSSNELALSSSEYYSCSDGTAISSTENSSPLSIPVLSLTDYSSTNSESSFHSNSFNLPDPGLQIPGEVILCKSKANGEYWPAVIKAFVGVQTPRCSRKGNQPTFQKVYLVQFCDETISEVPQSFFWTTAHREFHVVEMGRIHTTEITFKKIYPRLLNIMPELDLISSGNAQEPTVKERHEHFLQAPIGQHALLGENVLYGQYSDNLLFDVAQFLSNRYFLNATQRLEPLDPRVLQLCDHGRTSYVSDVLLPEAILLITMEEVNEEAPNHPINLRERAMDCLKETDIVDLVNCLHNNPPKNI</sequence>
<comment type="caution">
    <text evidence="1">The sequence shown here is derived from an EMBL/GenBank/DDBJ whole genome shotgun (WGS) entry which is preliminary data.</text>
</comment>
<dbReference type="VEuPathDB" id="FungiDB:PSTT_09155"/>
<reference evidence="2" key="2">
    <citation type="journal article" date="2018" name="BMC Genomics">
        <title>Genomic insights into host adaptation between the wheat stripe rust pathogen (Puccinia striiformis f. sp. tritici) and the barley stripe rust pathogen (Puccinia striiformis f. sp. hordei).</title>
        <authorList>
            <person name="Xia C."/>
            <person name="Wang M."/>
            <person name="Yin C."/>
            <person name="Cornejo O.E."/>
            <person name="Hulbert S.H."/>
            <person name="Chen X."/>
        </authorList>
    </citation>
    <scope>NUCLEOTIDE SEQUENCE [LARGE SCALE GENOMIC DNA]</scope>
    <source>
        <strain evidence="2">93TX-2</strain>
    </source>
</reference>
<proteinExistence type="predicted"/>
<dbReference type="AlphaFoldDB" id="A0A2S4W7V3"/>
<feature type="non-terminal residue" evidence="1">
    <location>
        <position position="1"/>
    </location>
</feature>
<organism evidence="1 2">
    <name type="scientific">Puccinia striiformis</name>
    <dbReference type="NCBI Taxonomy" id="27350"/>
    <lineage>
        <taxon>Eukaryota</taxon>
        <taxon>Fungi</taxon>
        <taxon>Dikarya</taxon>
        <taxon>Basidiomycota</taxon>
        <taxon>Pucciniomycotina</taxon>
        <taxon>Pucciniomycetes</taxon>
        <taxon>Pucciniales</taxon>
        <taxon>Pucciniaceae</taxon>
        <taxon>Puccinia</taxon>
    </lineage>
</organism>
<dbReference type="EMBL" id="PKSM01000072">
    <property type="protein sequence ID" value="POW17836.1"/>
    <property type="molecule type" value="Genomic_DNA"/>
</dbReference>
<evidence type="ECO:0000313" key="2">
    <source>
        <dbReference type="Proteomes" id="UP000238274"/>
    </source>
</evidence>